<dbReference type="STRING" id="240176.A8PEV3"/>
<name>A8PEV3_COPC7</name>
<evidence type="ECO:0000313" key="2">
    <source>
        <dbReference type="Proteomes" id="UP000001861"/>
    </source>
</evidence>
<dbReference type="KEGG" id="cci:CC1G_03081"/>
<dbReference type="VEuPathDB" id="FungiDB:CC1G_03081"/>
<dbReference type="HOGENOM" id="CLU_033082_3_1_1"/>
<comment type="caution">
    <text evidence="1">The sequence shown here is derived from an EMBL/GenBank/DDBJ whole genome shotgun (WGS) entry which is preliminary data.</text>
</comment>
<organism evidence="1 2">
    <name type="scientific">Coprinopsis cinerea (strain Okayama-7 / 130 / ATCC MYA-4618 / FGSC 9003)</name>
    <name type="common">Inky cap fungus</name>
    <name type="synonym">Hormographiella aspergillata</name>
    <dbReference type="NCBI Taxonomy" id="240176"/>
    <lineage>
        <taxon>Eukaryota</taxon>
        <taxon>Fungi</taxon>
        <taxon>Dikarya</taxon>
        <taxon>Basidiomycota</taxon>
        <taxon>Agaricomycotina</taxon>
        <taxon>Agaricomycetes</taxon>
        <taxon>Agaricomycetidae</taxon>
        <taxon>Agaricales</taxon>
        <taxon>Agaricineae</taxon>
        <taxon>Psathyrellaceae</taxon>
        <taxon>Coprinopsis</taxon>
    </lineage>
</organism>
<proteinExistence type="predicted"/>
<evidence type="ECO:0000313" key="1">
    <source>
        <dbReference type="EMBL" id="EAU80905.2"/>
    </source>
</evidence>
<dbReference type="GeneID" id="6017507"/>
<dbReference type="InParanoid" id="A8PEV3"/>
<dbReference type="OrthoDB" id="3059889at2759"/>
<accession>A8PEV3</accession>
<sequence>MLRLGHKYEFESFKQQGLDQFSRLFPASPTQFVEATEHQARWLASSTDSSICDAINLALDLKLQRTLPALLFVATTERYYPKIVKDGSVSQSNKITKLPNEVALTLMSARERAYEGVMNHIYLHLLGIGTDTLPARSCLQRRTCPATVSSLRHFVIKPPFKMSCSFAYDLKKVCSDGFCSDCIRVGFSKVEEGRQKVWEELPAYFDLPPWDNLKNFDFSYFTH</sequence>
<dbReference type="OMA" id="MAYENHI"/>
<dbReference type="RefSeq" id="XP_001840852.2">
    <property type="nucleotide sequence ID" value="XM_001840800.2"/>
</dbReference>
<gene>
    <name evidence="1" type="ORF">CC1G_03081</name>
</gene>
<keyword evidence="2" id="KW-1185">Reference proteome</keyword>
<dbReference type="Proteomes" id="UP000001861">
    <property type="component" value="Unassembled WGS sequence"/>
</dbReference>
<reference evidence="1 2" key="1">
    <citation type="journal article" date="2010" name="Proc. Natl. Acad. Sci. U.S.A.">
        <title>Insights into evolution of multicellular fungi from the assembled chromosomes of the mushroom Coprinopsis cinerea (Coprinus cinereus).</title>
        <authorList>
            <person name="Stajich J.E."/>
            <person name="Wilke S.K."/>
            <person name="Ahren D."/>
            <person name="Au C.H."/>
            <person name="Birren B.W."/>
            <person name="Borodovsky M."/>
            <person name="Burns C."/>
            <person name="Canback B."/>
            <person name="Casselton L.A."/>
            <person name="Cheng C.K."/>
            <person name="Deng J."/>
            <person name="Dietrich F.S."/>
            <person name="Fargo D.C."/>
            <person name="Farman M.L."/>
            <person name="Gathman A.C."/>
            <person name="Goldberg J."/>
            <person name="Guigo R."/>
            <person name="Hoegger P.J."/>
            <person name="Hooker J.B."/>
            <person name="Huggins A."/>
            <person name="James T.Y."/>
            <person name="Kamada T."/>
            <person name="Kilaru S."/>
            <person name="Kodira C."/>
            <person name="Kues U."/>
            <person name="Kupfer D."/>
            <person name="Kwan H.S."/>
            <person name="Lomsadze A."/>
            <person name="Li W."/>
            <person name="Lilly W.W."/>
            <person name="Ma L.J."/>
            <person name="Mackey A.J."/>
            <person name="Manning G."/>
            <person name="Martin F."/>
            <person name="Muraguchi H."/>
            <person name="Natvig D.O."/>
            <person name="Palmerini H."/>
            <person name="Ramesh M.A."/>
            <person name="Rehmeyer C.J."/>
            <person name="Roe B.A."/>
            <person name="Shenoy N."/>
            <person name="Stanke M."/>
            <person name="Ter-Hovhannisyan V."/>
            <person name="Tunlid A."/>
            <person name="Velagapudi R."/>
            <person name="Vision T.J."/>
            <person name="Zeng Q."/>
            <person name="Zolan M.E."/>
            <person name="Pukkila P.J."/>
        </authorList>
    </citation>
    <scope>NUCLEOTIDE SEQUENCE [LARGE SCALE GENOMIC DNA]</scope>
    <source>
        <strain evidence="2">Okayama-7 / 130 / ATCC MYA-4618 / FGSC 9003</strain>
    </source>
</reference>
<dbReference type="EMBL" id="AACS02000008">
    <property type="protein sequence ID" value="EAU80905.2"/>
    <property type="molecule type" value="Genomic_DNA"/>
</dbReference>
<protein>
    <submittedName>
        <fullName evidence="1">Uncharacterized protein</fullName>
    </submittedName>
</protein>
<dbReference type="AlphaFoldDB" id="A8PEV3"/>